<dbReference type="InterPro" id="IPR025586">
    <property type="entry name" value="PcfJ"/>
</dbReference>
<dbReference type="EMBL" id="ABCS01000104">
    <property type="protein sequence ID" value="EDM75098.1"/>
    <property type="molecule type" value="Genomic_DNA"/>
</dbReference>
<dbReference type="OrthoDB" id="8866982at2"/>
<keyword evidence="2" id="KW-1185">Reference proteome</keyword>
<dbReference type="Proteomes" id="UP000005801">
    <property type="component" value="Unassembled WGS sequence"/>
</dbReference>
<accession>A6GGC4</accession>
<organism evidence="1 2">
    <name type="scientific">Plesiocystis pacifica SIR-1</name>
    <dbReference type="NCBI Taxonomy" id="391625"/>
    <lineage>
        <taxon>Bacteria</taxon>
        <taxon>Pseudomonadati</taxon>
        <taxon>Myxococcota</taxon>
        <taxon>Polyangia</taxon>
        <taxon>Nannocystales</taxon>
        <taxon>Nannocystaceae</taxon>
        <taxon>Plesiocystis</taxon>
    </lineage>
</organism>
<dbReference type="STRING" id="391625.PPSIR1_00390"/>
<comment type="caution">
    <text evidence="1">The sequence shown here is derived from an EMBL/GenBank/DDBJ whole genome shotgun (WGS) entry which is preliminary data.</text>
</comment>
<evidence type="ECO:0000313" key="1">
    <source>
        <dbReference type="EMBL" id="EDM75098.1"/>
    </source>
</evidence>
<evidence type="ECO:0000313" key="2">
    <source>
        <dbReference type="Proteomes" id="UP000005801"/>
    </source>
</evidence>
<dbReference type="RefSeq" id="WP_006975764.1">
    <property type="nucleotide sequence ID" value="NZ_ABCS01000104.1"/>
</dbReference>
<proteinExistence type="predicted"/>
<sequence length="450" mass="50665">MIDGRAGGAELRLAREIIMARYRMSASTSTSTTLIASAFHRRNRVFLDRQVRRGYLRLGTDWLAQATFTQLLITVRERSDLLRPVGDRTRYRRIIDALMALARRSEAFIRETWEWRPECEDMHGLIHSLAEHLLARYPVPRCFTSAWLGGSAQEQQWFVDHGKGTAVRRLAGFPPGFSRKMERVLLTSPVHLRLGAAIRRAEILGLGGSEALADAVLAFEGLRRVWTPEAEAFWRGVMHFFVNNEDDPRLDATLIGELLEFIVALRFRESRVWTFGGEVSMGPPQPRWSIAGRTLGSMIRLLRGGVESRRARRRRLRGGDWGASGYRSVTLEQRPGVAAPQLPALAGGSAVQWCLTELTSSVELSIEGQALRHCVATYADRCIAGISSIWSLRRREGDGAFERRYTIEVIPSTRRIIQVRGYANRQCRGFPRRILALWATQEGLSLGAGA</sequence>
<dbReference type="Pfam" id="PF14284">
    <property type="entry name" value="PcfJ"/>
    <property type="match status" value="1"/>
</dbReference>
<dbReference type="eggNOG" id="ENOG5032F5G">
    <property type="taxonomic scope" value="Bacteria"/>
</dbReference>
<name>A6GGC4_9BACT</name>
<reference evidence="1 2" key="1">
    <citation type="submission" date="2007-06" db="EMBL/GenBank/DDBJ databases">
        <authorList>
            <person name="Shimkets L."/>
            <person name="Ferriera S."/>
            <person name="Johnson J."/>
            <person name="Kravitz S."/>
            <person name="Beeson K."/>
            <person name="Sutton G."/>
            <person name="Rogers Y.-H."/>
            <person name="Friedman R."/>
            <person name="Frazier M."/>
            <person name="Venter J.C."/>
        </authorList>
    </citation>
    <scope>NUCLEOTIDE SEQUENCE [LARGE SCALE GENOMIC DNA]</scope>
    <source>
        <strain evidence="1 2">SIR-1</strain>
    </source>
</reference>
<gene>
    <name evidence="1" type="ORF">PPSIR1_00390</name>
</gene>
<dbReference type="AlphaFoldDB" id="A6GGC4"/>
<protein>
    <submittedName>
        <fullName evidence="1">Uncharacterized protein</fullName>
    </submittedName>
</protein>